<keyword evidence="8" id="KW-0223">Dioxygenase</keyword>
<keyword evidence="3" id="KW-0408">Iron</keyword>
<sequence>MTDTEQNWHAIGSEADFPEDNKWTAILGGWSVLVVRTEEGLNAVNDRCTHLAALLSPGRIRRGAIICPLHGARFEADTGRCIGGLYADLRRFEVRIVDGVIEVAVPSSPPGPGERPVAQA</sequence>
<comment type="caution">
    <text evidence="8">The sequence shown here is derived from an EMBL/GenBank/DDBJ whole genome shotgun (WGS) entry which is preliminary data.</text>
</comment>
<dbReference type="AlphaFoldDB" id="A0A841IYI8"/>
<dbReference type="InterPro" id="IPR017941">
    <property type="entry name" value="Rieske_2Fe-2S"/>
</dbReference>
<dbReference type="PANTHER" id="PTHR21496">
    <property type="entry name" value="FERREDOXIN-RELATED"/>
    <property type="match status" value="1"/>
</dbReference>
<dbReference type="PROSITE" id="PS51296">
    <property type="entry name" value="RIESKE"/>
    <property type="match status" value="1"/>
</dbReference>
<dbReference type="GO" id="GO:0046872">
    <property type="term" value="F:metal ion binding"/>
    <property type="evidence" value="ECO:0007669"/>
    <property type="project" value="UniProtKB-KW"/>
</dbReference>
<keyword evidence="2" id="KW-0479">Metal-binding</keyword>
<evidence type="ECO:0000256" key="5">
    <source>
        <dbReference type="ARBA" id="ARBA00034078"/>
    </source>
</evidence>
<comment type="similarity">
    <text evidence="6">Belongs to the bacterial ring-hydroxylating dioxygenase ferredoxin component family.</text>
</comment>
<dbReference type="Pfam" id="PF00355">
    <property type="entry name" value="Rieske"/>
    <property type="match status" value="1"/>
</dbReference>
<dbReference type="CDD" id="cd03467">
    <property type="entry name" value="Rieske"/>
    <property type="match status" value="1"/>
</dbReference>
<reference evidence="8 9" key="1">
    <citation type="submission" date="2020-08" db="EMBL/GenBank/DDBJ databases">
        <title>Genomic Encyclopedia of Type Strains, Phase IV (KMG-IV): sequencing the most valuable type-strain genomes for metagenomic binning, comparative biology and taxonomic classification.</title>
        <authorList>
            <person name="Goeker M."/>
        </authorList>
    </citation>
    <scope>NUCLEOTIDE SEQUENCE [LARGE SCALE GENOMIC DNA]</scope>
    <source>
        <strain evidence="8 9">DSM 102255</strain>
    </source>
</reference>
<evidence type="ECO:0000313" key="9">
    <source>
        <dbReference type="Proteomes" id="UP000552700"/>
    </source>
</evidence>
<protein>
    <submittedName>
        <fullName evidence="8">3-phenylpropionate/trans-cinnamate dioxygenase ferredoxin subunit</fullName>
    </submittedName>
</protein>
<feature type="domain" description="Rieske" evidence="7">
    <location>
        <begin position="8"/>
        <end position="103"/>
    </location>
</feature>
<evidence type="ECO:0000313" key="8">
    <source>
        <dbReference type="EMBL" id="MBB6124019.1"/>
    </source>
</evidence>
<evidence type="ECO:0000256" key="2">
    <source>
        <dbReference type="ARBA" id="ARBA00022723"/>
    </source>
</evidence>
<organism evidence="8 9">
    <name type="scientific">Sphingobium subterraneum</name>
    <dbReference type="NCBI Taxonomy" id="627688"/>
    <lineage>
        <taxon>Bacteria</taxon>
        <taxon>Pseudomonadati</taxon>
        <taxon>Pseudomonadota</taxon>
        <taxon>Alphaproteobacteria</taxon>
        <taxon>Sphingomonadales</taxon>
        <taxon>Sphingomonadaceae</taxon>
        <taxon>Sphingobium</taxon>
    </lineage>
</organism>
<dbReference type="Proteomes" id="UP000552700">
    <property type="component" value="Unassembled WGS sequence"/>
</dbReference>
<dbReference type="GO" id="GO:0051537">
    <property type="term" value="F:2 iron, 2 sulfur cluster binding"/>
    <property type="evidence" value="ECO:0007669"/>
    <property type="project" value="UniProtKB-KW"/>
</dbReference>
<keyword evidence="4" id="KW-0411">Iron-sulfur</keyword>
<evidence type="ECO:0000256" key="3">
    <source>
        <dbReference type="ARBA" id="ARBA00023004"/>
    </source>
</evidence>
<gene>
    <name evidence="8" type="ORF">FHS92_001748</name>
</gene>
<evidence type="ECO:0000256" key="6">
    <source>
        <dbReference type="ARBA" id="ARBA00038001"/>
    </source>
</evidence>
<evidence type="ECO:0000256" key="1">
    <source>
        <dbReference type="ARBA" id="ARBA00022714"/>
    </source>
</evidence>
<dbReference type="GO" id="GO:0051213">
    <property type="term" value="F:dioxygenase activity"/>
    <property type="evidence" value="ECO:0007669"/>
    <property type="project" value="UniProtKB-KW"/>
</dbReference>
<keyword evidence="8" id="KW-0560">Oxidoreductase</keyword>
<evidence type="ECO:0000259" key="7">
    <source>
        <dbReference type="PROSITE" id="PS51296"/>
    </source>
</evidence>
<dbReference type="SUPFAM" id="SSF50022">
    <property type="entry name" value="ISP domain"/>
    <property type="match status" value="1"/>
</dbReference>
<accession>A0A841IYI8</accession>
<keyword evidence="1" id="KW-0001">2Fe-2S</keyword>
<dbReference type="Gene3D" id="2.102.10.10">
    <property type="entry name" value="Rieske [2Fe-2S] iron-sulphur domain"/>
    <property type="match status" value="1"/>
</dbReference>
<dbReference type="InterPro" id="IPR036922">
    <property type="entry name" value="Rieske_2Fe-2S_sf"/>
</dbReference>
<dbReference type="EMBL" id="JACIJP010000002">
    <property type="protein sequence ID" value="MBB6124019.1"/>
    <property type="molecule type" value="Genomic_DNA"/>
</dbReference>
<keyword evidence="9" id="KW-1185">Reference proteome</keyword>
<comment type="cofactor">
    <cofactor evidence="5">
        <name>[2Fe-2S] cluster</name>
        <dbReference type="ChEBI" id="CHEBI:190135"/>
    </cofactor>
</comment>
<evidence type="ECO:0000256" key="4">
    <source>
        <dbReference type="ARBA" id="ARBA00023014"/>
    </source>
</evidence>
<dbReference type="PANTHER" id="PTHR21496:SF0">
    <property type="entry name" value="RIESKE DOMAIN-CONTAINING PROTEIN"/>
    <property type="match status" value="1"/>
</dbReference>
<proteinExistence type="inferred from homology"/>
<name>A0A841IYI8_9SPHN</name>
<dbReference type="RefSeq" id="WP_184079623.1">
    <property type="nucleotide sequence ID" value="NZ_JACIJP010000002.1"/>
</dbReference>